<dbReference type="Gene3D" id="3.40.50.12780">
    <property type="entry name" value="N-terminal domain of ligase-like"/>
    <property type="match status" value="1"/>
</dbReference>
<dbReference type="AlphaFoldDB" id="A0A4Y4CMH6"/>
<keyword evidence="1" id="KW-0548">Nucleotidyltransferase</keyword>
<proteinExistence type="predicted"/>
<dbReference type="EMBL" id="BJNV01000002">
    <property type="protein sequence ID" value="GEC94048.1"/>
    <property type="molecule type" value="Genomic_DNA"/>
</dbReference>
<organism evidence="1 2">
    <name type="scientific">Zoogloea ramigera</name>
    <dbReference type="NCBI Taxonomy" id="350"/>
    <lineage>
        <taxon>Bacteria</taxon>
        <taxon>Pseudomonadati</taxon>
        <taxon>Pseudomonadota</taxon>
        <taxon>Betaproteobacteria</taxon>
        <taxon>Rhodocyclales</taxon>
        <taxon>Zoogloeaceae</taxon>
        <taxon>Zoogloea</taxon>
    </lineage>
</organism>
<protein>
    <submittedName>
        <fullName evidence="1">Adenylyltransferase</fullName>
    </submittedName>
</protein>
<comment type="caution">
    <text evidence="1">The sequence shown here is derived from an EMBL/GenBank/DDBJ whole genome shotgun (WGS) entry which is preliminary data.</text>
</comment>
<sequence length="450" mass="49982">MSDIYTRLVANALFPLQERLKKHDTVKVRQAMEESQWWPQQRILEQQAARLRDFLADIGSHVPFYRDLFAREGFDPQKVTGPADLQALPFLTKSVIRENKDTLRADDAQGLARFNTGGSSGEPLIFFIGTERVTHDVAAKWRATRWWDVDIGDPEIVVWGSPIELGSQDKVRLIRDRLMRTELLPAFEMSDAKVEGFIARIREVRPRMVFGYPSAISHIAGYAEKKGIRLDDLGVKVVFVTSERLYDHQREIISRLFACPVANGYGGRDAGFIAHACPSGSMHITAEDIIVEIIDGEGRVQPPGVSGEIVVTHLATRDYPFVRYRTGDVGVLSEDRCPCGRGLPILREIQGRSTDFVISADGTVMHGLALIYVLRDIPGVASFKIVQETTALTTVFVVPGPLFEAGDVGRIQEGLKRRLGASVTIDVKLVDVVPAEASGKFRYVVSRVAA</sequence>
<name>A0A4Y4CMH6_ZOORA</name>
<evidence type="ECO:0000313" key="1">
    <source>
        <dbReference type="EMBL" id="GEC94048.1"/>
    </source>
</evidence>
<accession>A0A4Y4CMH6</accession>
<dbReference type="RefSeq" id="WP_141348805.1">
    <property type="nucleotide sequence ID" value="NZ_BJNV01000002.1"/>
</dbReference>
<dbReference type="InterPro" id="IPR053158">
    <property type="entry name" value="CapK_Type1_Caps_Biosynth"/>
</dbReference>
<dbReference type="PANTHER" id="PTHR36932">
    <property type="entry name" value="CAPSULAR POLYSACCHARIDE BIOSYNTHESIS PROTEIN"/>
    <property type="match status" value="1"/>
</dbReference>
<dbReference type="OrthoDB" id="580775at2"/>
<dbReference type="PANTHER" id="PTHR36932:SF1">
    <property type="entry name" value="CAPSULAR POLYSACCHARIDE BIOSYNTHESIS PROTEIN"/>
    <property type="match status" value="1"/>
</dbReference>
<dbReference type="Proteomes" id="UP000318422">
    <property type="component" value="Unassembled WGS sequence"/>
</dbReference>
<keyword evidence="1" id="KW-0808">Transferase</keyword>
<dbReference type="InterPro" id="IPR042099">
    <property type="entry name" value="ANL_N_sf"/>
</dbReference>
<evidence type="ECO:0000313" key="2">
    <source>
        <dbReference type="Proteomes" id="UP000318422"/>
    </source>
</evidence>
<reference evidence="1 2" key="1">
    <citation type="submission" date="2019-06" db="EMBL/GenBank/DDBJ databases">
        <title>Whole genome shotgun sequence of Zoogloea ramigera NBRC 15342.</title>
        <authorList>
            <person name="Hosoyama A."/>
            <person name="Uohara A."/>
            <person name="Ohji S."/>
            <person name="Ichikawa N."/>
        </authorList>
    </citation>
    <scope>NUCLEOTIDE SEQUENCE [LARGE SCALE GENOMIC DNA]</scope>
    <source>
        <strain evidence="1 2">NBRC 15342</strain>
    </source>
</reference>
<dbReference type="GO" id="GO:0016779">
    <property type="term" value="F:nucleotidyltransferase activity"/>
    <property type="evidence" value="ECO:0007669"/>
    <property type="project" value="UniProtKB-KW"/>
</dbReference>
<gene>
    <name evidence="1" type="ORF">ZRA01_01210</name>
</gene>
<keyword evidence="2" id="KW-1185">Reference proteome</keyword>
<dbReference type="SUPFAM" id="SSF56801">
    <property type="entry name" value="Acetyl-CoA synthetase-like"/>
    <property type="match status" value="1"/>
</dbReference>